<keyword evidence="2" id="KW-0645">Protease</keyword>
<accession>A0A4R2S3L0</accession>
<reference evidence="2 3" key="1">
    <citation type="submission" date="2019-03" db="EMBL/GenBank/DDBJ databases">
        <title>Genomic Encyclopedia of Type Strains, Phase IV (KMG-IV): sequencing the most valuable type-strain genomes for metagenomic binning, comparative biology and taxonomic classification.</title>
        <authorList>
            <person name="Goeker M."/>
        </authorList>
    </citation>
    <scope>NUCLEOTIDE SEQUENCE [LARGE SCALE GENOMIC DNA]</scope>
    <source>
        <strain evidence="2 3">DSM 46831</strain>
    </source>
</reference>
<sequence length="128" mass="14401">MSQNQNDEKGLGKGIKLITSEQINTLPVSIREWVGNQKVHSGLHKIQMEDEEYTLISLGMRPNPGYQLQVTNIVQQDNQVKVEVAEQEPTPGTFYPQMIVYPFILTKSDVPINVEGLSHAQTKNPQSK</sequence>
<evidence type="ECO:0000259" key="1">
    <source>
        <dbReference type="Pfam" id="PF14343"/>
    </source>
</evidence>
<evidence type="ECO:0000313" key="3">
    <source>
        <dbReference type="Proteomes" id="UP000294746"/>
    </source>
</evidence>
<proteinExistence type="predicted"/>
<name>A0A4R2S3L0_9BACL</name>
<dbReference type="Pfam" id="PF14343">
    <property type="entry name" value="PrcB_C"/>
    <property type="match status" value="1"/>
</dbReference>
<keyword evidence="3" id="KW-1185">Reference proteome</keyword>
<dbReference type="RefSeq" id="WP_165873612.1">
    <property type="nucleotide sequence ID" value="NZ_SLXV01000001.1"/>
</dbReference>
<keyword evidence="2" id="KW-0378">Hydrolase</keyword>
<comment type="caution">
    <text evidence="2">The sequence shown here is derived from an EMBL/GenBank/DDBJ whole genome shotgun (WGS) entry which is preliminary data.</text>
</comment>
<dbReference type="GO" id="GO:0008233">
    <property type="term" value="F:peptidase activity"/>
    <property type="evidence" value="ECO:0007669"/>
    <property type="project" value="UniProtKB-KW"/>
</dbReference>
<dbReference type="AlphaFoldDB" id="A0A4R2S3L0"/>
<dbReference type="Proteomes" id="UP000294746">
    <property type="component" value="Unassembled WGS sequence"/>
</dbReference>
<dbReference type="EMBL" id="SLXV01000001">
    <property type="protein sequence ID" value="TCP70614.1"/>
    <property type="molecule type" value="Genomic_DNA"/>
</dbReference>
<protein>
    <submittedName>
        <fullName evidence="2">Protease stability complex PrcB-like protein</fullName>
    </submittedName>
</protein>
<feature type="domain" description="PrcB C-terminal" evidence="1">
    <location>
        <begin position="53"/>
        <end position="106"/>
    </location>
</feature>
<dbReference type="InterPro" id="IPR025748">
    <property type="entry name" value="PrcB_C_dom"/>
</dbReference>
<dbReference type="GO" id="GO:0006508">
    <property type="term" value="P:proteolysis"/>
    <property type="evidence" value="ECO:0007669"/>
    <property type="project" value="UniProtKB-KW"/>
</dbReference>
<organism evidence="2 3">
    <name type="scientific">Baia soyae</name>
    <dbReference type="NCBI Taxonomy" id="1544746"/>
    <lineage>
        <taxon>Bacteria</taxon>
        <taxon>Bacillati</taxon>
        <taxon>Bacillota</taxon>
        <taxon>Bacilli</taxon>
        <taxon>Bacillales</taxon>
        <taxon>Thermoactinomycetaceae</taxon>
        <taxon>Baia</taxon>
    </lineage>
</organism>
<gene>
    <name evidence="2" type="ORF">EDD57_10156</name>
</gene>
<evidence type="ECO:0000313" key="2">
    <source>
        <dbReference type="EMBL" id="TCP70614.1"/>
    </source>
</evidence>